<accession>A0A5C6E5M3</accession>
<keyword evidence="3" id="KW-1185">Reference proteome</keyword>
<dbReference type="AlphaFoldDB" id="A0A5C6E5M3"/>
<dbReference type="RefSeq" id="WP_146599213.1">
    <property type="nucleotide sequence ID" value="NZ_SJPY01000002.1"/>
</dbReference>
<comment type="caution">
    <text evidence="2">The sequence shown here is derived from an EMBL/GenBank/DDBJ whole genome shotgun (WGS) entry which is preliminary data.</text>
</comment>
<name>A0A5C6E5M3_9BACT</name>
<dbReference type="Proteomes" id="UP000315471">
    <property type="component" value="Unassembled WGS sequence"/>
</dbReference>
<keyword evidence="1" id="KW-0378">Hydrolase</keyword>
<evidence type="ECO:0008006" key="4">
    <source>
        <dbReference type="Google" id="ProtNLM"/>
    </source>
</evidence>
<protein>
    <recommendedName>
        <fullName evidence="4">Beta-hexosaminidase bacterial type N-terminal domain-containing protein</fullName>
    </recommendedName>
</protein>
<sequence>MMRLFGFVVALAVCACGYGESVDVVLNTESYAQSFGGERVLSALKEKGDTGGFVDPTAAEGDEAIRVTLLPNGADKTLVEAGFSLAKTADGVEVRAIDEIGAMYGLLELADMIGIHGLESVPEKTVNPRFPFRAIKFNLPWSSYRQSEELQALHHETLRDMEFWRSFLDMMAENRFNALTLWSLHPFPYMIRPTNFPKACPFDDAELAEWQTFWRTLFKEAKLRGIDVYLVNWNIFGSEGYVDNYDPEMNKDTGAHYTQAKNSPEMERYTKECVTQVINEYPNLAGLGISLGEAMNGMEAEDREKWIFRTFVEGMKAADRKIKFIHRVPFTAQANSGGSTDRATEEMTRNAIDSLDVDGPVWVEIKFNWSHAHSTPKLIQVHGGSISDAYRNPLPENYAVTWMMRNESFYILRWGEPDFIRKHIELNGQPYVGGYYVGSECYFPGKEYTHVPDHEHVTWDYAWERQWLFYKQWGRLLYDPKTTDQVFALEFDQRYGKGVGEKMVEAFKLASKMPLRFASYVDNSWDFTMYAEGMLVTARYQKCGYDDKKSPFLSLEELMDYDVLDPAYISVLDYVQAERNGTHDEELITPLELADELQGIGEKALGIVQTVTGDHPTLECEIMDVQAWSHQCLYFAEKLRAAVALEQYRADGDKEKQAEAVATLKRAQKHWQNLVAVTKPHHQPVTTIQMRNRIFSWQGLSEEVARDIAVAETYDRTKQRKAR</sequence>
<dbReference type="GO" id="GO:0005975">
    <property type="term" value="P:carbohydrate metabolic process"/>
    <property type="evidence" value="ECO:0007669"/>
    <property type="project" value="UniProtKB-ARBA"/>
</dbReference>
<dbReference type="SUPFAM" id="SSF55545">
    <property type="entry name" value="beta-N-acetylhexosaminidase-like domain"/>
    <property type="match status" value="1"/>
</dbReference>
<dbReference type="PROSITE" id="PS51257">
    <property type="entry name" value="PROKAR_LIPOPROTEIN"/>
    <property type="match status" value="1"/>
</dbReference>
<evidence type="ECO:0000313" key="3">
    <source>
        <dbReference type="Proteomes" id="UP000315471"/>
    </source>
</evidence>
<organism evidence="2 3">
    <name type="scientific">Novipirellula aureliae</name>
    <dbReference type="NCBI Taxonomy" id="2527966"/>
    <lineage>
        <taxon>Bacteria</taxon>
        <taxon>Pseudomonadati</taxon>
        <taxon>Planctomycetota</taxon>
        <taxon>Planctomycetia</taxon>
        <taxon>Pirellulales</taxon>
        <taxon>Pirellulaceae</taxon>
        <taxon>Novipirellula</taxon>
    </lineage>
</organism>
<dbReference type="EMBL" id="SJPY01000002">
    <property type="protein sequence ID" value="TWU44212.1"/>
    <property type="molecule type" value="Genomic_DNA"/>
</dbReference>
<gene>
    <name evidence="2" type="ORF">Q31b_17480</name>
</gene>
<evidence type="ECO:0000313" key="2">
    <source>
        <dbReference type="EMBL" id="TWU44212.1"/>
    </source>
</evidence>
<proteinExistence type="predicted"/>
<reference evidence="2 3" key="1">
    <citation type="submission" date="2019-02" db="EMBL/GenBank/DDBJ databases">
        <title>Deep-cultivation of Planctomycetes and their phenomic and genomic characterization uncovers novel biology.</title>
        <authorList>
            <person name="Wiegand S."/>
            <person name="Jogler M."/>
            <person name="Boedeker C."/>
            <person name="Pinto D."/>
            <person name="Vollmers J."/>
            <person name="Rivas-Marin E."/>
            <person name="Kohn T."/>
            <person name="Peeters S.H."/>
            <person name="Heuer A."/>
            <person name="Rast P."/>
            <person name="Oberbeckmann S."/>
            <person name="Bunk B."/>
            <person name="Jeske O."/>
            <person name="Meyerdierks A."/>
            <person name="Storesund J.E."/>
            <person name="Kallscheuer N."/>
            <person name="Luecker S."/>
            <person name="Lage O.M."/>
            <person name="Pohl T."/>
            <person name="Merkel B.J."/>
            <person name="Hornburger P."/>
            <person name="Mueller R.-W."/>
            <person name="Bruemmer F."/>
            <person name="Labrenz M."/>
            <person name="Spormann A.M."/>
            <person name="Op Den Camp H."/>
            <person name="Overmann J."/>
            <person name="Amann R."/>
            <person name="Jetten M.S.M."/>
            <person name="Mascher T."/>
            <person name="Medema M.H."/>
            <person name="Devos D.P."/>
            <person name="Kaster A.-K."/>
            <person name="Ovreas L."/>
            <person name="Rohde M."/>
            <person name="Galperin M.Y."/>
            <person name="Jogler C."/>
        </authorList>
    </citation>
    <scope>NUCLEOTIDE SEQUENCE [LARGE SCALE GENOMIC DNA]</scope>
    <source>
        <strain evidence="2 3">Q31b</strain>
    </source>
</reference>
<dbReference type="GO" id="GO:0016787">
    <property type="term" value="F:hydrolase activity"/>
    <property type="evidence" value="ECO:0007669"/>
    <property type="project" value="UniProtKB-KW"/>
</dbReference>
<dbReference type="OrthoDB" id="99887at2"/>
<dbReference type="InterPro" id="IPR029018">
    <property type="entry name" value="Hex-like_dom2"/>
</dbReference>
<evidence type="ECO:0000256" key="1">
    <source>
        <dbReference type="ARBA" id="ARBA00022801"/>
    </source>
</evidence>